<gene>
    <name evidence="6" type="ORF">WJU16_01175</name>
</gene>
<dbReference type="EMBL" id="CP149822">
    <property type="protein sequence ID" value="WZN43841.1"/>
    <property type="molecule type" value="Genomic_DNA"/>
</dbReference>
<name>A0ABZ2YZC4_9BACT</name>
<dbReference type="InterPro" id="IPR000917">
    <property type="entry name" value="Sulfatase_N"/>
</dbReference>
<dbReference type="Pfam" id="PF00884">
    <property type="entry name" value="Sulfatase"/>
    <property type="match status" value="1"/>
</dbReference>
<keyword evidence="7" id="KW-1185">Reference proteome</keyword>
<evidence type="ECO:0000256" key="4">
    <source>
        <dbReference type="ARBA" id="ARBA00022837"/>
    </source>
</evidence>
<evidence type="ECO:0000313" key="6">
    <source>
        <dbReference type="EMBL" id="WZN43841.1"/>
    </source>
</evidence>
<evidence type="ECO:0000256" key="2">
    <source>
        <dbReference type="ARBA" id="ARBA00022723"/>
    </source>
</evidence>
<dbReference type="PANTHER" id="PTHR42693">
    <property type="entry name" value="ARYLSULFATASE FAMILY MEMBER"/>
    <property type="match status" value="1"/>
</dbReference>
<dbReference type="SUPFAM" id="SSF53649">
    <property type="entry name" value="Alkaline phosphatase-like"/>
    <property type="match status" value="1"/>
</dbReference>
<dbReference type="InterPro" id="IPR050738">
    <property type="entry name" value="Sulfatase"/>
</dbReference>
<dbReference type="InterPro" id="IPR024607">
    <property type="entry name" value="Sulfatase_CS"/>
</dbReference>
<dbReference type="InterPro" id="IPR017850">
    <property type="entry name" value="Alkaline_phosphatase_core_sf"/>
</dbReference>
<keyword evidence="3" id="KW-0378">Hydrolase</keyword>
<feature type="domain" description="Sulfatase N-terminal" evidence="5">
    <location>
        <begin position="17"/>
        <end position="100"/>
    </location>
</feature>
<dbReference type="PANTHER" id="PTHR42693:SF53">
    <property type="entry name" value="ENDO-4-O-SULFATASE"/>
    <property type="match status" value="1"/>
</dbReference>
<dbReference type="Proteomes" id="UP001485459">
    <property type="component" value="Chromosome"/>
</dbReference>
<comment type="similarity">
    <text evidence="1">Belongs to the sulfatase family.</text>
</comment>
<dbReference type="PROSITE" id="PS00523">
    <property type="entry name" value="SULFATASE_1"/>
    <property type="match status" value="1"/>
</dbReference>
<evidence type="ECO:0000256" key="1">
    <source>
        <dbReference type="ARBA" id="ARBA00008779"/>
    </source>
</evidence>
<reference evidence="7" key="1">
    <citation type="submission" date="2024-03" db="EMBL/GenBank/DDBJ databases">
        <title>Chitinophaga horti sp. nov., isolated from garden soil.</title>
        <authorList>
            <person name="Lee D.S."/>
            <person name="Han D.M."/>
            <person name="Baek J.H."/>
            <person name="Choi D.G."/>
            <person name="Jeon J.H."/>
            <person name="Jeon C.O."/>
        </authorList>
    </citation>
    <scope>NUCLEOTIDE SEQUENCE [LARGE SCALE GENOMIC DNA]</scope>
    <source>
        <strain evidence="7">GPA1</strain>
    </source>
</reference>
<keyword evidence="2" id="KW-0479">Metal-binding</keyword>
<protein>
    <submittedName>
        <fullName evidence="6">Sulfatase-like hydrolase/transferase</fullName>
    </submittedName>
</protein>
<evidence type="ECO:0000313" key="7">
    <source>
        <dbReference type="Proteomes" id="UP001485459"/>
    </source>
</evidence>
<evidence type="ECO:0000256" key="3">
    <source>
        <dbReference type="ARBA" id="ARBA00022801"/>
    </source>
</evidence>
<dbReference type="RefSeq" id="WP_341838636.1">
    <property type="nucleotide sequence ID" value="NZ_CP149822.1"/>
</dbReference>
<organism evidence="6 7">
    <name type="scientific">Chitinophaga pollutisoli</name>
    <dbReference type="NCBI Taxonomy" id="3133966"/>
    <lineage>
        <taxon>Bacteria</taxon>
        <taxon>Pseudomonadati</taxon>
        <taxon>Bacteroidota</taxon>
        <taxon>Chitinophagia</taxon>
        <taxon>Chitinophagales</taxon>
        <taxon>Chitinophagaceae</taxon>
        <taxon>Chitinophaga</taxon>
    </lineage>
</organism>
<accession>A0ABZ2YZC4</accession>
<keyword evidence="4" id="KW-0106">Calcium</keyword>
<dbReference type="Gene3D" id="3.40.720.10">
    <property type="entry name" value="Alkaline Phosphatase, subunit A"/>
    <property type="match status" value="1"/>
</dbReference>
<sequence length="146" mass="16096">MLLATSLPAAAQTSQRPNIIFIFSDDHAFQAVSAYGGKLAQTQNIDRIARKGAIFRHALVTHSICGPSRATLLTGKYSHRNGYPRNEQKFDVTQVLFLRVLQPSPRSSTPNFAARFSNTTTMTHCGRSTKDNRKKPGSILTGLFDC</sequence>
<proteinExistence type="inferred from homology"/>
<evidence type="ECO:0000259" key="5">
    <source>
        <dbReference type="Pfam" id="PF00884"/>
    </source>
</evidence>